<dbReference type="PROSITE" id="PS50181">
    <property type="entry name" value="FBOX"/>
    <property type="match status" value="2"/>
</dbReference>
<dbReference type="Proteomes" id="UP000824890">
    <property type="component" value="Unassembled WGS sequence"/>
</dbReference>
<dbReference type="Pfam" id="PF08268">
    <property type="entry name" value="FBA_3"/>
    <property type="match status" value="2"/>
</dbReference>
<proteinExistence type="predicted"/>
<organism evidence="2 3">
    <name type="scientific">Brassica napus</name>
    <name type="common">Rape</name>
    <dbReference type="NCBI Taxonomy" id="3708"/>
    <lineage>
        <taxon>Eukaryota</taxon>
        <taxon>Viridiplantae</taxon>
        <taxon>Streptophyta</taxon>
        <taxon>Embryophyta</taxon>
        <taxon>Tracheophyta</taxon>
        <taxon>Spermatophyta</taxon>
        <taxon>Magnoliopsida</taxon>
        <taxon>eudicotyledons</taxon>
        <taxon>Gunneridae</taxon>
        <taxon>Pentapetalae</taxon>
        <taxon>rosids</taxon>
        <taxon>malvids</taxon>
        <taxon>Brassicales</taxon>
        <taxon>Brassicaceae</taxon>
        <taxon>Brassiceae</taxon>
        <taxon>Brassica</taxon>
    </lineage>
</organism>
<dbReference type="InterPro" id="IPR036047">
    <property type="entry name" value="F-box-like_dom_sf"/>
</dbReference>
<feature type="domain" description="F-box" evidence="1">
    <location>
        <begin position="366"/>
        <end position="416"/>
    </location>
</feature>
<dbReference type="CDD" id="cd22157">
    <property type="entry name" value="F-box_AtFBW1-like"/>
    <property type="match status" value="2"/>
</dbReference>
<dbReference type="InterPro" id="IPR001810">
    <property type="entry name" value="F-box_dom"/>
</dbReference>
<dbReference type="NCBIfam" id="TIGR01640">
    <property type="entry name" value="F_box_assoc_1"/>
    <property type="match status" value="2"/>
</dbReference>
<comment type="caution">
    <text evidence="2">The sequence shown here is derived from an EMBL/GenBank/DDBJ whole genome shotgun (WGS) entry which is preliminary data.</text>
</comment>
<feature type="domain" description="F-box" evidence="1">
    <location>
        <begin position="23"/>
        <end position="73"/>
    </location>
</feature>
<dbReference type="PANTHER" id="PTHR31111:SF141">
    <property type="entry name" value="F-BOX ASSOCIATED DOMAIN-CONTAINING PROTEIN"/>
    <property type="match status" value="1"/>
</dbReference>
<dbReference type="EMBL" id="JAGKQM010000014">
    <property type="protein sequence ID" value="KAH0883325.1"/>
    <property type="molecule type" value="Genomic_DNA"/>
</dbReference>
<evidence type="ECO:0000313" key="3">
    <source>
        <dbReference type="Proteomes" id="UP000824890"/>
    </source>
</evidence>
<evidence type="ECO:0000259" key="1">
    <source>
        <dbReference type="PROSITE" id="PS50181"/>
    </source>
</evidence>
<dbReference type="Pfam" id="PF00646">
    <property type="entry name" value="F-box"/>
    <property type="match status" value="2"/>
</dbReference>
<dbReference type="Gene3D" id="1.20.1280.50">
    <property type="match status" value="2"/>
</dbReference>
<gene>
    <name evidence="2" type="ORF">HID58_059421</name>
</gene>
<reference evidence="2 3" key="1">
    <citation type="submission" date="2021-05" db="EMBL/GenBank/DDBJ databases">
        <title>Genome Assembly of Synthetic Allotetraploid Brassica napus Reveals Homoeologous Exchanges between Subgenomes.</title>
        <authorList>
            <person name="Davis J.T."/>
        </authorList>
    </citation>
    <scope>NUCLEOTIDE SEQUENCE [LARGE SCALE GENOMIC DNA]</scope>
    <source>
        <strain evidence="3">cv. Da-Ae</strain>
        <tissue evidence="2">Seedling</tissue>
    </source>
</reference>
<sequence length="725" mass="83806">MNLRRHKVSEDAQTRSSSLLTSDELLLKFPIDLVIEIFSRLPLKSIALCRCVSKRWSSVLRRPDFTDVFFTRSSTRHKLLFACRKEDKKEVINFSTPQPQNLGENVSLIADLHALSFVCFHSSTRQFFNLPKMKTRKRTGLRSFLGVSNLVDMLVCFDVRSEKYSFVTLMESGKYDATLISFQGKLASVRSSATTFLSGTSTSFEMCILEDPEKHEWSKRIFNLPPMWKEAAAGEYLGFVGVTLLFHRSFHPTLFYVYFYNFVKDAITRVEIQGMGAFDHAFRIHIFMNHVEDVKLMELGMERREDLHTILAYLPLVIQDSSLSWPSSHLEEKQAFPSTMTSWGLNVSESPQTIRRRRSSRLSAIDELLRKLPIDLIIEIFSRLPSKSIARCRCVSKWWASVLLRPDFTELFFTKSLARPQLLFARQKEGENEAIFFSSPQPNNPHHDSSPIVTAIRHKRKWEPDMRTFLGYDPVEKQHKVLAMIRQDDRVAEHQASNMVACFDVRSEKYNFVKLMGREMLDATLINFQGKLASVRTPMRYCLSETCTSFEMWILEDPEKHEWSKRIFNLPPMWKDIVVAGEKLYFVGVIATNEFVFSVDFPSDIVHEAITRVEIQGMGMFKRCSKLFTFLNHVEDVKDFIRKWILSFHLEDHAIWKMLTWNLENPSGICDIIYDYSSQLLAGGGLGHDTITDQIKKDRSSKQDDSEFKTKLGCVDGAYPTESDS</sequence>
<name>A0ABQ7ZSV8_BRANA</name>
<accession>A0ABQ7ZSV8</accession>
<dbReference type="SMART" id="SM00256">
    <property type="entry name" value="FBOX"/>
    <property type="match status" value="2"/>
</dbReference>
<dbReference type="PANTHER" id="PTHR31111">
    <property type="entry name" value="BNAA05G37150D PROTEIN-RELATED"/>
    <property type="match status" value="1"/>
</dbReference>
<dbReference type="InterPro" id="IPR017451">
    <property type="entry name" value="F-box-assoc_interact_dom"/>
</dbReference>
<keyword evidence="3" id="KW-1185">Reference proteome</keyword>
<evidence type="ECO:0000313" key="2">
    <source>
        <dbReference type="EMBL" id="KAH0883325.1"/>
    </source>
</evidence>
<dbReference type="SUPFAM" id="SSF81383">
    <property type="entry name" value="F-box domain"/>
    <property type="match status" value="2"/>
</dbReference>
<protein>
    <recommendedName>
        <fullName evidence="1">F-box domain-containing protein</fullName>
    </recommendedName>
</protein>
<dbReference type="InterPro" id="IPR013187">
    <property type="entry name" value="F-box-assoc_dom_typ3"/>
</dbReference>